<evidence type="ECO:0000313" key="2">
    <source>
        <dbReference type="EMBL" id="KAG2189891.1"/>
    </source>
</evidence>
<dbReference type="PROSITE" id="PS00028">
    <property type="entry name" value="ZINC_FINGER_C2H2_1"/>
    <property type="match status" value="1"/>
</dbReference>
<comment type="caution">
    <text evidence="2">The sequence shown here is derived from an EMBL/GenBank/DDBJ whole genome shotgun (WGS) entry which is preliminary data.</text>
</comment>
<evidence type="ECO:0000259" key="1">
    <source>
        <dbReference type="PROSITE" id="PS00028"/>
    </source>
</evidence>
<dbReference type="OrthoDB" id="5340906at2759"/>
<protein>
    <recommendedName>
        <fullName evidence="1">C2H2-type domain-containing protein</fullName>
    </recommendedName>
</protein>
<feature type="domain" description="C2H2-type" evidence="1">
    <location>
        <begin position="62"/>
        <end position="83"/>
    </location>
</feature>
<evidence type="ECO:0000313" key="3">
    <source>
        <dbReference type="Proteomes" id="UP000650833"/>
    </source>
</evidence>
<name>A0A8H7UL00_9FUNG</name>
<proteinExistence type="predicted"/>
<keyword evidence="3" id="KW-1185">Reference proteome</keyword>
<accession>A0A8H7UL00</accession>
<dbReference type="AlphaFoldDB" id="A0A8H7UL00"/>
<dbReference type="EMBL" id="JAEPRC010001135">
    <property type="protein sequence ID" value="KAG2189891.1"/>
    <property type="molecule type" value="Genomic_DNA"/>
</dbReference>
<reference evidence="2" key="1">
    <citation type="submission" date="2020-12" db="EMBL/GenBank/DDBJ databases">
        <title>Metabolic potential, ecology and presence of endohyphal bacteria is reflected in genomic diversity of Mucoromycotina.</title>
        <authorList>
            <person name="Muszewska A."/>
            <person name="Okrasinska A."/>
            <person name="Steczkiewicz K."/>
            <person name="Drgas O."/>
            <person name="Orlowska M."/>
            <person name="Perlinska-Lenart U."/>
            <person name="Aleksandrzak-Piekarczyk T."/>
            <person name="Szatraj K."/>
            <person name="Zielenkiewicz U."/>
            <person name="Pilsyk S."/>
            <person name="Malc E."/>
            <person name="Mieczkowski P."/>
            <person name="Kruszewska J.S."/>
            <person name="Biernat P."/>
            <person name="Pawlowska J."/>
        </authorList>
    </citation>
    <scope>NUCLEOTIDE SEQUENCE</scope>
    <source>
        <strain evidence="2">CBS 226.32</strain>
    </source>
</reference>
<dbReference type="InterPro" id="IPR013087">
    <property type="entry name" value="Znf_C2H2_type"/>
</dbReference>
<dbReference type="Proteomes" id="UP000650833">
    <property type="component" value="Unassembled WGS sequence"/>
</dbReference>
<gene>
    <name evidence="2" type="ORF">INT46_000125</name>
</gene>
<organism evidence="2 3">
    <name type="scientific">Mucor plumbeus</name>
    <dbReference type="NCBI Taxonomy" id="97098"/>
    <lineage>
        <taxon>Eukaryota</taxon>
        <taxon>Fungi</taxon>
        <taxon>Fungi incertae sedis</taxon>
        <taxon>Mucoromycota</taxon>
        <taxon>Mucoromycotina</taxon>
        <taxon>Mucoromycetes</taxon>
        <taxon>Mucorales</taxon>
        <taxon>Mucorineae</taxon>
        <taxon>Mucoraceae</taxon>
        <taxon>Mucor</taxon>
    </lineage>
</organism>
<sequence length="312" mass="36280">MLAIYKVNLLNSMADCRETLTFYTKDLDISEVASRFYNTPNVSFISKDQSTRFTDYTTAYACNCCQTYYKELNNLSNHMIQQHVPREHPANAASFKSLNDEEKWKLSTGTVVEDVLYEFSKRCIVDHSACSMILDLEDITYVNEKLFTTEEIGEIKKEAPMNITSRIPQDLCGYIEHFNCDNLKDLRMRLANTQDWEKEEYDVNNHHDLDWIKHTIHSYIRLYESGELNTVQKEQWYNKHVWLPIDTVFNDISSIQIVAGESVSLASSLRKNKSRTIGSTSAIKRVKSGYKCDMIVRERKVDYEGANEFGCW</sequence>